<dbReference type="PANTHER" id="PTHR30004:SF6">
    <property type="entry name" value="D-THREONATE 4-PHOSPHATE DEHYDROGENASE"/>
    <property type="match status" value="1"/>
</dbReference>
<evidence type="ECO:0000313" key="8">
    <source>
        <dbReference type="EMBL" id="TGY94707.1"/>
    </source>
</evidence>
<dbReference type="OrthoDB" id="9801783at2"/>
<dbReference type="GO" id="GO:0050897">
    <property type="term" value="F:cobalt ion binding"/>
    <property type="evidence" value="ECO:0007669"/>
    <property type="project" value="UniProtKB-UniRule"/>
</dbReference>
<proteinExistence type="inferred from homology"/>
<keyword evidence="7" id="KW-0862">Zinc</keyword>
<comment type="subunit">
    <text evidence="7">Homodimer.</text>
</comment>
<comment type="miscellaneous">
    <text evidence="7">The active site is located at the dimer interface.</text>
</comment>
<dbReference type="GO" id="GO:0000287">
    <property type="term" value="F:magnesium ion binding"/>
    <property type="evidence" value="ECO:0007669"/>
    <property type="project" value="UniProtKB-UniRule"/>
</dbReference>
<keyword evidence="6 7" id="KW-0664">Pyridoxine biosynthesis</keyword>
<evidence type="ECO:0000256" key="2">
    <source>
        <dbReference type="ARBA" id="ARBA00022723"/>
    </source>
</evidence>
<evidence type="ECO:0000256" key="1">
    <source>
        <dbReference type="ARBA" id="ARBA00022490"/>
    </source>
</evidence>
<evidence type="ECO:0000256" key="3">
    <source>
        <dbReference type="ARBA" id="ARBA00022857"/>
    </source>
</evidence>
<keyword evidence="7" id="KW-0170">Cobalt</keyword>
<keyword evidence="3 7" id="KW-0521">NADP</keyword>
<dbReference type="GO" id="GO:0051287">
    <property type="term" value="F:NAD binding"/>
    <property type="evidence" value="ECO:0007669"/>
    <property type="project" value="InterPro"/>
</dbReference>
<feature type="binding site" evidence="7">
    <location>
        <position position="135"/>
    </location>
    <ligand>
        <name>substrate</name>
    </ligand>
</feature>
<evidence type="ECO:0000313" key="9">
    <source>
        <dbReference type="Proteomes" id="UP000305451"/>
    </source>
</evidence>
<dbReference type="GO" id="GO:0005737">
    <property type="term" value="C:cytoplasm"/>
    <property type="evidence" value="ECO:0007669"/>
    <property type="project" value="UniProtKB-SubCell"/>
</dbReference>
<dbReference type="InterPro" id="IPR005255">
    <property type="entry name" value="PdxA_fam"/>
</dbReference>
<feature type="binding site" evidence="7">
    <location>
        <position position="271"/>
    </location>
    <ligand>
        <name>a divalent metal cation</name>
        <dbReference type="ChEBI" id="CHEBI:60240"/>
        <note>ligand shared between dimeric partners</note>
    </ligand>
</feature>
<comment type="caution">
    <text evidence="8">The sequence shown here is derived from an EMBL/GenBank/DDBJ whole genome shotgun (WGS) entry which is preliminary data.</text>
</comment>
<evidence type="ECO:0000256" key="5">
    <source>
        <dbReference type="ARBA" id="ARBA00023027"/>
    </source>
</evidence>
<dbReference type="EMBL" id="SRXV01000001">
    <property type="protein sequence ID" value="TGY94707.1"/>
    <property type="molecule type" value="Genomic_DNA"/>
</dbReference>
<dbReference type="NCBIfam" id="NF003699">
    <property type="entry name" value="PRK05312.1"/>
    <property type="match status" value="1"/>
</dbReference>
<dbReference type="GO" id="GO:0050570">
    <property type="term" value="F:4-hydroxythreonine-4-phosphate dehydrogenase activity"/>
    <property type="evidence" value="ECO:0007669"/>
    <property type="project" value="UniProtKB-UniRule"/>
</dbReference>
<evidence type="ECO:0000256" key="4">
    <source>
        <dbReference type="ARBA" id="ARBA00023002"/>
    </source>
</evidence>
<comment type="similarity">
    <text evidence="7">Belongs to the PdxA family.</text>
</comment>
<feature type="binding site" evidence="7">
    <location>
        <position position="216"/>
    </location>
    <ligand>
        <name>a divalent metal cation</name>
        <dbReference type="ChEBI" id="CHEBI:60240"/>
        <note>ligand shared between dimeric partners</note>
    </ligand>
</feature>
<dbReference type="UniPathway" id="UPA00244">
    <property type="reaction ID" value="UER00312"/>
</dbReference>
<protein>
    <recommendedName>
        <fullName evidence="7">4-hydroxythreonine-4-phosphate dehydrogenase</fullName>
        <ecNumber evidence="7">1.1.1.262</ecNumber>
    </recommendedName>
    <alternativeName>
        <fullName evidence="7">4-(phosphohydroxy)-L-threonine dehydrogenase</fullName>
    </alternativeName>
</protein>
<dbReference type="NCBIfam" id="TIGR00557">
    <property type="entry name" value="pdxA"/>
    <property type="match status" value="1"/>
</dbReference>
<keyword evidence="9" id="KW-1185">Reference proteome</keyword>
<accession>A0A4S2HF40</accession>
<comment type="pathway">
    <text evidence="7">Cofactor biosynthesis; pyridoxine 5'-phosphate biosynthesis; pyridoxine 5'-phosphate from D-erythrose 4-phosphate: step 4/5.</text>
</comment>
<evidence type="ECO:0000256" key="6">
    <source>
        <dbReference type="ARBA" id="ARBA00023096"/>
    </source>
</evidence>
<gene>
    <name evidence="7 8" type="primary">pdxA</name>
    <name evidence="8" type="ORF">E5162_05395</name>
</gene>
<evidence type="ECO:0000256" key="7">
    <source>
        <dbReference type="HAMAP-Rule" id="MF_00536"/>
    </source>
</evidence>
<dbReference type="InterPro" id="IPR037510">
    <property type="entry name" value="PdxA"/>
</dbReference>
<dbReference type="GO" id="GO:0008615">
    <property type="term" value="P:pyridoxine biosynthetic process"/>
    <property type="evidence" value="ECO:0007669"/>
    <property type="project" value="UniProtKB-UniRule"/>
</dbReference>
<dbReference type="EC" id="1.1.1.262" evidence="7"/>
<dbReference type="AlphaFoldDB" id="A0A4S2HF40"/>
<organism evidence="8 9">
    <name type="scientific">Marinicauda pacifica</name>
    <dbReference type="NCBI Taxonomy" id="1133559"/>
    <lineage>
        <taxon>Bacteria</taxon>
        <taxon>Pseudomonadati</taxon>
        <taxon>Pseudomonadota</taxon>
        <taxon>Alphaproteobacteria</taxon>
        <taxon>Maricaulales</taxon>
        <taxon>Maricaulaceae</taxon>
        <taxon>Marinicauda</taxon>
    </lineage>
</organism>
<dbReference type="Proteomes" id="UP000305451">
    <property type="component" value="Unassembled WGS sequence"/>
</dbReference>
<dbReference type="RefSeq" id="WP_135943904.1">
    <property type="nucleotide sequence ID" value="NZ_BMEI01000001.1"/>
</dbReference>
<feature type="binding site" evidence="7">
    <location>
        <position position="279"/>
    </location>
    <ligand>
        <name>substrate</name>
    </ligand>
</feature>
<keyword evidence="2 7" id="KW-0479">Metal-binding</keyword>
<comment type="cofactor">
    <cofactor evidence="7">
        <name>Zn(2+)</name>
        <dbReference type="ChEBI" id="CHEBI:29105"/>
    </cofactor>
    <cofactor evidence="7">
        <name>Mg(2+)</name>
        <dbReference type="ChEBI" id="CHEBI:18420"/>
    </cofactor>
    <cofactor evidence="7">
        <name>Co(2+)</name>
        <dbReference type="ChEBI" id="CHEBI:48828"/>
    </cofactor>
    <text evidence="7">Binds 1 divalent metal cation per subunit. Can use ions such as Zn(2+), Mg(2+) or Co(2+).</text>
</comment>
<keyword evidence="1 7" id="KW-0963">Cytoplasm</keyword>
<dbReference type="GO" id="GO:0042823">
    <property type="term" value="P:pyridoxal phosphate biosynthetic process"/>
    <property type="evidence" value="ECO:0007669"/>
    <property type="project" value="UniProtKB-UniRule"/>
</dbReference>
<comment type="function">
    <text evidence="7">Catalyzes the NAD(P)-dependent oxidation of 4-(phosphooxy)-L-threonine (HTP) into 2-amino-3-oxo-4-(phosphooxy)butyric acid which spontaneously decarboxylates to form 3-amino-2-oxopropyl phosphate (AHAP).</text>
</comment>
<feature type="binding site" evidence="7">
    <location>
        <position position="297"/>
    </location>
    <ligand>
        <name>substrate</name>
    </ligand>
</feature>
<dbReference type="GO" id="GO:0008270">
    <property type="term" value="F:zinc ion binding"/>
    <property type="evidence" value="ECO:0007669"/>
    <property type="project" value="UniProtKB-UniRule"/>
</dbReference>
<reference evidence="8 9" key="1">
    <citation type="journal article" date="2013" name="Int. J. Syst. Evol. Microbiol.">
        <title>Marinicauda pacifica gen. nov., sp. nov., a prosthecate alphaproteobacterium of the family Hyphomonadaceae isolated from deep seawater.</title>
        <authorList>
            <person name="Zhang X.Y."/>
            <person name="Li G.W."/>
            <person name="Wang C.S."/>
            <person name="Zhang Y.J."/>
            <person name="Xu X.W."/>
            <person name="Li H."/>
            <person name="Liu A."/>
            <person name="Liu C."/>
            <person name="Xie B.B."/>
            <person name="Qin Q.L."/>
            <person name="Xu Z."/>
            <person name="Chen X.L."/>
            <person name="Zhou B.C."/>
            <person name="Zhang Y.Z."/>
        </authorList>
    </citation>
    <scope>NUCLEOTIDE SEQUENCE [LARGE SCALE GENOMIC DNA]</scope>
    <source>
        <strain evidence="8 9">P-1 km-3</strain>
    </source>
</reference>
<sequence length="338" mass="35780">MKRPPLAVTLGDPAGIGPELTLRAWTALKDRRHDFIAYADLDQLREIADRLHLPAPRACEPEQAGEIFSQALPVRPVPLPEPARPGHPAPANAAAVIASIEACVRDTLAGRTGGVVTNPISKAVLYEQGFRFPGHTEFVAHLTAHAAWDGPRGPMMMLAAPELKTVLVTIHLGLRGALDALSTEAILHTARVTLAALRTDFGLASPRLAIAGLNPHAGEGGALGREEIEMVAPAVETLRAEGHDVAGPMPPDTMFHAEARARYDAAVCLYHDQGLIPVKTLNFHGGVNTTLGLPIIRTSPDHGTAFDIAGRGLARADSLIAAIRLASTMAENRQSALT</sequence>
<dbReference type="PANTHER" id="PTHR30004">
    <property type="entry name" value="4-HYDROXYTHREONINE-4-PHOSPHATE DEHYDROGENASE"/>
    <property type="match status" value="1"/>
</dbReference>
<feature type="binding site" evidence="7">
    <location>
        <position position="171"/>
    </location>
    <ligand>
        <name>a divalent metal cation</name>
        <dbReference type="ChEBI" id="CHEBI:60240"/>
        <note>ligand shared between dimeric partners</note>
    </ligand>
</feature>
<feature type="binding site" evidence="7">
    <location>
        <position position="136"/>
    </location>
    <ligand>
        <name>substrate</name>
    </ligand>
</feature>
<feature type="binding site" evidence="7">
    <location>
        <position position="288"/>
    </location>
    <ligand>
        <name>substrate</name>
    </ligand>
</feature>
<dbReference type="HAMAP" id="MF_00536">
    <property type="entry name" value="PdxA"/>
    <property type="match status" value="1"/>
</dbReference>
<comment type="catalytic activity">
    <reaction evidence="7">
        <text>4-(phosphooxy)-L-threonine + NAD(+) = 3-amino-2-oxopropyl phosphate + CO2 + NADH</text>
        <dbReference type="Rhea" id="RHEA:32275"/>
        <dbReference type="ChEBI" id="CHEBI:16526"/>
        <dbReference type="ChEBI" id="CHEBI:57279"/>
        <dbReference type="ChEBI" id="CHEBI:57540"/>
        <dbReference type="ChEBI" id="CHEBI:57945"/>
        <dbReference type="ChEBI" id="CHEBI:58452"/>
        <dbReference type="EC" id="1.1.1.262"/>
    </reaction>
</comment>
<keyword evidence="7" id="KW-0460">Magnesium</keyword>
<keyword evidence="4 7" id="KW-0560">Oxidoreductase</keyword>
<keyword evidence="5 7" id="KW-0520">NAD</keyword>
<dbReference type="SUPFAM" id="SSF53659">
    <property type="entry name" value="Isocitrate/Isopropylmalate dehydrogenase-like"/>
    <property type="match status" value="1"/>
</dbReference>
<comment type="subcellular location">
    <subcellularLocation>
        <location evidence="7">Cytoplasm</location>
    </subcellularLocation>
</comment>
<name>A0A4S2HF40_9PROT</name>
<dbReference type="Gene3D" id="3.40.718.10">
    <property type="entry name" value="Isopropylmalate Dehydrogenase"/>
    <property type="match status" value="1"/>
</dbReference>
<dbReference type="Pfam" id="PF04166">
    <property type="entry name" value="PdxA"/>
    <property type="match status" value="1"/>
</dbReference>